<dbReference type="Gene3D" id="3.90.1150.10">
    <property type="entry name" value="Aspartate Aminotransferase, domain 1"/>
    <property type="match status" value="1"/>
</dbReference>
<accession>A0A0J6VGX5</accession>
<evidence type="ECO:0000256" key="1">
    <source>
        <dbReference type="ARBA" id="ARBA00008954"/>
    </source>
</evidence>
<dbReference type="STRING" id="1807.MOBUDSM44075_04277"/>
<evidence type="ECO:0000313" key="9">
    <source>
        <dbReference type="Proteomes" id="UP000036313"/>
    </source>
</evidence>
<evidence type="ECO:0000256" key="2">
    <source>
        <dbReference type="ARBA" id="ARBA00022576"/>
    </source>
</evidence>
<keyword evidence="4 5" id="KW-0663">Pyridoxal phosphate</keyword>
<dbReference type="EC" id="2.6.1.77" evidence="7"/>
<dbReference type="InterPro" id="IPR015421">
    <property type="entry name" value="PyrdxlP-dep_Trfase_major"/>
</dbReference>
<dbReference type="FunFam" id="3.40.640.10:FF:000014">
    <property type="entry name" value="Adenosylmethionine-8-amino-7-oxononanoate aminotransferase, probable"/>
    <property type="match status" value="1"/>
</dbReference>
<dbReference type="EMBL" id="LAUZ02000001">
    <property type="protein sequence ID" value="KKF03313.1"/>
    <property type="molecule type" value="Genomic_DNA"/>
</dbReference>
<sequence>MTIISETPQTTDSDLGARANRHLWGHFARHGGDITPTVITRGDGVHIWDSEGNKYIDGLSGLFVVQVGHGRAELAEAAAKQAESLAFFPLWSFATPPAVELAERIAGYAPGDLNRVFFTTGGGEAVESAWKLAKQYFKLTGKPGKYKVISRSIAYHGTPQGALAITGIPTFKAPFDPPTPGGFRVPNTNFYRAPEQFSSDPKAFGRYCADRIAEAIEFEGPDTVAAVFLEPVQNAGGCFPPPPGYFERVREICDEYDVLLVSDEVICAYGRIGSMFACNDFGYVPDIITSAKGLTSGYSPLGAMIASDRLFEPFNDGSTVFGHGYTFGGHPVSAAVALANLDIFEREGINDHVKEMAPAFRATLEKLHDLPIVGDVRGEGFFYGIELVKDKATKETFNDEECERLLRGFLTPALFEAGLYCRADDRGDPVVQLAPPLICGQREFDAIYDVLHSVLGEASRRM</sequence>
<dbReference type="InterPro" id="IPR015424">
    <property type="entry name" value="PyrdxlP-dep_Trfase"/>
</dbReference>
<organism evidence="7 9">
    <name type="scientific">Mycolicibacterium obuense</name>
    <dbReference type="NCBI Taxonomy" id="1807"/>
    <lineage>
        <taxon>Bacteria</taxon>
        <taxon>Bacillati</taxon>
        <taxon>Actinomycetota</taxon>
        <taxon>Actinomycetes</taxon>
        <taxon>Mycobacteriales</taxon>
        <taxon>Mycobacteriaceae</taxon>
        <taxon>Mycolicibacterium</taxon>
    </lineage>
</organism>
<dbReference type="SUPFAM" id="SSF53383">
    <property type="entry name" value="PLP-dependent transferases"/>
    <property type="match status" value="1"/>
</dbReference>
<evidence type="ECO:0000313" key="7">
    <source>
        <dbReference type="EMBL" id="KMO68857.1"/>
    </source>
</evidence>
<proteinExistence type="inferred from homology"/>
<dbReference type="CDD" id="cd00610">
    <property type="entry name" value="OAT_like"/>
    <property type="match status" value="1"/>
</dbReference>
<reference evidence="6 8" key="2">
    <citation type="submission" date="2015-04" db="EMBL/GenBank/DDBJ databases">
        <title>Genome sequence of Mycobacterium obuense UC1.</title>
        <authorList>
            <person name="Greninger A.L."/>
            <person name="Cunningham G."/>
            <person name="Chiu C.Y."/>
            <person name="Miller S."/>
        </authorList>
    </citation>
    <scope>NUCLEOTIDE SEQUENCE [LARGE SCALE GENOMIC DNA]</scope>
    <source>
        <strain evidence="6 8">UC1</strain>
    </source>
</reference>
<dbReference type="Gene3D" id="3.40.640.10">
    <property type="entry name" value="Type I PLP-dependent aspartate aminotransferase-like (Major domain)"/>
    <property type="match status" value="1"/>
</dbReference>
<dbReference type="AlphaFoldDB" id="A0A0J6VGX5"/>
<dbReference type="PANTHER" id="PTHR43094:SF1">
    <property type="entry name" value="AMINOTRANSFERASE CLASS-III"/>
    <property type="match status" value="1"/>
</dbReference>
<evidence type="ECO:0000256" key="4">
    <source>
        <dbReference type="ARBA" id="ARBA00022898"/>
    </source>
</evidence>
<comment type="similarity">
    <text evidence="1 5">Belongs to the class-III pyridoxal-phosphate-dependent aminotransferase family.</text>
</comment>
<dbReference type="NCBIfam" id="NF005102">
    <property type="entry name" value="PRK06541.1"/>
    <property type="match status" value="1"/>
</dbReference>
<keyword evidence="8" id="KW-1185">Reference proteome</keyword>
<dbReference type="Pfam" id="PF00202">
    <property type="entry name" value="Aminotran_3"/>
    <property type="match status" value="1"/>
</dbReference>
<keyword evidence="2 7" id="KW-0032">Aminotransferase</keyword>
<dbReference type="OrthoDB" id="9801834at2"/>
<dbReference type="GO" id="GO:0030170">
    <property type="term" value="F:pyridoxal phosphate binding"/>
    <property type="evidence" value="ECO:0007669"/>
    <property type="project" value="InterPro"/>
</dbReference>
<name>A0A0J6VGX5_9MYCO</name>
<keyword evidence="7" id="KW-0670">Pyruvate</keyword>
<comment type="caution">
    <text evidence="7">The sequence shown here is derived from an EMBL/GenBank/DDBJ whole genome shotgun (WGS) entry which is preliminary data.</text>
</comment>
<evidence type="ECO:0000256" key="5">
    <source>
        <dbReference type="RuleBase" id="RU003560"/>
    </source>
</evidence>
<dbReference type="Proteomes" id="UP000034150">
    <property type="component" value="Unassembled WGS sequence"/>
</dbReference>
<dbReference type="PROSITE" id="PS00600">
    <property type="entry name" value="AA_TRANSFER_CLASS_3"/>
    <property type="match status" value="1"/>
</dbReference>
<dbReference type="InterPro" id="IPR005814">
    <property type="entry name" value="Aminotrans_3"/>
</dbReference>
<keyword evidence="3 7" id="KW-0808">Transferase</keyword>
<dbReference type="RefSeq" id="WP_046361696.1">
    <property type="nucleotide sequence ID" value="NZ_CALTXN010000020.1"/>
</dbReference>
<reference evidence="7 9" key="1">
    <citation type="journal article" date="2015" name="Genome Biol. Evol.">
        <title>Characterization of Three Mycobacterium spp. with Potential Use in Bioremediation by Genome Sequencing and Comparative Genomics.</title>
        <authorList>
            <person name="Das S."/>
            <person name="Pettersson B.M."/>
            <person name="Behra P.R."/>
            <person name="Ramesh M."/>
            <person name="Dasgupta S."/>
            <person name="Bhattacharya A."/>
            <person name="Kirsebom L.A."/>
        </authorList>
    </citation>
    <scope>NUCLEOTIDE SEQUENCE [LARGE SCALE GENOMIC DNA]</scope>
    <source>
        <strain evidence="7 9">DSM 44075</strain>
    </source>
</reference>
<dbReference type="InterPro" id="IPR015422">
    <property type="entry name" value="PyrdxlP-dep_Trfase_small"/>
</dbReference>
<dbReference type="PANTHER" id="PTHR43094">
    <property type="entry name" value="AMINOTRANSFERASE"/>
    <property type="match status" value="1"/>
</dbReference>
<dbReference type="PATRIC" id="fig|1807.13.peg.14"/>
<gene>
    <name evidence="7" type="primary">tpa</name>
    <name evidence="7" type="ORF">MOBUDSM44075_04277</name>
    <name evidence="6" type="ORF">WN67_03525</name>
</gene>
<dbReference type="InterPro" id="IPR049704">
    <property type="entry name" value="Aminotrans_3_PPA_site"/>
</dbReference>
<dbReference type="GO" id="GO:0031299">
    <property type="term" value="F:taurine-pyruvate aminotransferase activity"/>
    <property type="evidence" value="ECO:0007669"/>
    <property type="project" value="UniProtKB-EC"/>
</dbReference>
<evidence type="ECO:0000256" key="3">
    <source>
        <dbReference type="ARBA" id="ARBA00022679"/>
    </source>
</evidence>
<evidence type="ECO:0000313" key="6">
    <source>
        <dbReference type="EMBL" id="KKF03313.1"/>
    </source>
</evidence>
<dbReference type="EMBL" id="JYNU01000057">
    <property type="protein sequence ID" value="KMO68857.1"/>
    <property type="molecule type" value="Genomic_DNA"/>
</dbReference>
<dbReference type="Proteomes" id="UP000036313">
    <property type="component" value="Unassembled WGS sequence"/>
</dbReference>
<evidence type="ECO:0000313" key="8">
    <source>
        <dbReference type="Proteomes" id="UP000034150"/>
    </source>
</evidence>
<protein>
    <submittedName>
        <fullName evidence="7">Taurine--pyruvate aminotransferase</fullName>
        <ecNumber evidence="7">2.6.1.77</ecNumber>
    </submittedName>
</protein>